<evidence type="ECO:0000313" key="1">
    <source>
        <dbReference type="EMBL" id="OWQ54015.1"/>
    </source>
</evidence>
<gene>
    <name evidence="1" type="ORF">CEE60_10175</name>
</gene>
<proteinExistence type="predicted"/>
<name>A0A246HNZ5_STEMA</name>
<accession>A0A246HNZ5</accession>
<evidence type="ECO:0000313" key="2">
    <source>
        <dbReference type="Proteomes" id="UP000198157"/>
    </source>
</evidence>
<sequence length="132" mass="14899">MKLVDVERFVGLPYSADDFDCADLVMLVQRELFSREVVVPGRRPRGVQGAAELGELSKPFAKPREGPPIDGDLVLMIEVLQKRPGHAGVFFFLAHEAWVLHANEKNGCAVLHRVRDLPDFGLRIEGFYEWLN</sequence>
<comment type="caution">
    <text evidence="1">The sequence shown here is derived from an EMBL/GenBank/DDBJ whole genome shotgun (WGS) entry which is preliminary data.</text>
</comment>
<dbReference type="EMBL" id="NIVS01000020">
    <property type="protein sequence ID" value="OWQ54015.1"/>
    <property type="molecule type" value="Genomic_DNA"/>
</dbReference>
<protein>
    <recommendedName>
        <fullName evidence="3">Peptidoglycan endopeptidase</fullName>
    </recommendedName>
</protein>
<organism evidence="1 2">
    <name type="scientific">Stenotrophomonas maltophilia</name>
    <name type="common">Pseudomonas maltophilia</name>
    <name type="synonym">Xanthomonas maltophilia</name>
    <dbReference type="NCBI Taxonomy" id="40324"/>
    <lineage>
        <taxon>Bacteria</taxon>
        <taxon>Pseudomonadati</taxon>
        <taxon>Pseudomonadota</taxon>
        <taxon>Gammaproteobacteria</taxon>
        <taxon>Lysobacterales</taxon>
        <taxon>Lysobacteraceae</taxon>
        <taxon>Stenotrophomonas</taxon>
        <taxon>Stenotrophomonas maltophilia group</taxon>
    </lineage>
</organism>
<dbReference type="AlphaFoldDB" id="A0A246HNZ5"/>
<evidence type="ECO:0008006" key="3">
    <source>
        <dbReference type="Google" id="ProtNLM"/>
    </source>
</evidence>
<reference evidence="1 2" key="1">
    <citation type="submission" date="2017-06" db="EMBL/GenBank/DDBJ databases">
        <authorList>
            <person name="Kim H.J."/>
            <person name="Triplett B.A."/>
        </authorList>
    </citation>
    <scope>NUCLEOTIDE SEQUENCE [LARGE SCALE GENOMIC DNA]</scope>
    <source>
        <strain evidence="1 2">13146</strain>
    </source>
</reference>
<dbReference type="OrthoDB" id="8794468at2"/>
<dbReference type="Proteomes" id="UP000198157">
    <property type="component" value="Unassembled WGS sequence"/>
</dbReference>